<comment type="caution">
    <text evidence="1">The sequence shown here is derived from an EMBL/GenBank/DDBJ whole genome shotgun (WGS) entry which is preliminary data.</text>
</comment>
<dbReference type="AlphaFoldDB" id="A0A8I3A6S1"/>
<protein>
    <submittedName>
        <fullName evidence="1">Uncharacterized protein</fullName>
    </submittedName>
</protein>
<dbReference type="OrthoDB" id="3250441at2759"/>
<proteinExistence type="predicted"/>
<evidence type="ECO:0000313" key="2">
    <source>
        <dbReference type="Proteomes" id="UP000683000"/>
    </source>
</evidence>
<accession>A0A8I3A6S1</accession>
<keyword evidence="2" id="KW-1185">Reference proteome</keyword>
<sequence>MTRRFIKYFVRGLHPEDLRPVALSVSNESNMLSIVEDSHDLISASASTAAIKVAYLPKNVAVSLNIESFCNHPDWFAAIASHLKYPDETCNILSLDLYGERDCDNVQFFIEHHPDQPEFNLPKEEQDHQRIIEYAGSNALENKLTAASTSEYMAYPDFIYNGRPAGCMGPPITIYEEVFADITDDLAHLEDLPDSNQDILDEIGDFANQSLQTYSST</sequence>
<dbReference type="EMBL" id="JAGFBS010000021">
    <property type="protein sequence ID" value="KAG6373636.1"/>
    <property type="molecule type" value="Genomic_DNA"/>
</dbReference>
<dbReference type="Proteomes" id="UP000683000">
    <property type="component" value="Unassembled WGS sequence"/>
</dbReference>
<reference evidence="1" key="1">
    <citation type="submission" date="2021-03" db="EMBL/GenBank/DDBJ databases">
        <title>Evolutionary innovations through gain and loss of genes in the ectomycorrhizal Boletales.</title>
        <authorList>
            <person name="Wu G."/>
            <person name="Miyauchi S."/>
            <person name="Morin E."/>
            <person name="Yang Z.-L."/>
            <person name="Xu J."/>
            <person name="Martin F.M."/>
        </authorList>
    </citation>
    <scope>NUCLEOTIDE SEQUENCE</scope>
    <source>
        <strain evidence="1">BR01</strain>
    </source>
</reference>
<organism evidence="1 2">
    <name type="scientific">Boletus reticuloceps</name>
    <dbReference type="NCBI Taxonomy" id="495285"/>
    <lineage>
        <taxon>Eukaryota</taxon>
        <taxon>Fungi</taxon>
        <taxon>Dikarya</taxon>
        <taxon>Basidiomycota</taxon>
        <taxon>Agaricomycotina</taxon>
        <taxon>Agaricomycetes</taxon>
        <taxon>Agaricomycetidae</taxon>
        <taxon>Boletales</taxon>
        <taxon>Boletineae</taxon>
        <taxon>Boletaceae</taxon>
        <taxon>Boletoideae</taxon>
        <taxon>Boletus</taxon>
    </lineage>
</organism>
<evidence type="ECO:0000313" key="1">
    <source>
        <dbReference type="EMBL" id="KAG6373636.1"/>
    </source>
</evidence>
<name>A0A8I3A6S1_9AGAM</name>
<gene>
    <name evidence="1" type="ORF">JVT61DRAFT_6297</name>
</gene>